<evidence type="ECO:0000313" key="3">
    <source>
        <dbReference type="RefSeq" id="XP_067166193.1"/>
    </source>
</evidence>
<feature type="coiled-coil region" evidence="1">
    <location>
        <begin position="236"/>
        <end position="294"/>
    </location>
</feature>
<name>A0ABM4FML8_9AVES</name>
<dbReference type="PANTHER" id="PTHR47236">
    <property type="entry name" value="GENE, 32742-RELATED-RELATED"/>
    <property type="match status" value="1"/>
</dbReference>
<reference evidence="3" key="1">
    <citation type="submission" date="2025-08" db="UniProtKB">
        <authorList>
            <consortium name="RefSeq"/>
        </authorList>
    </citation>
    <scope>IDENTIFICATION</scope>
    <source>
        <tissue evidence="3">Blood</tissue>
    </source>
</reference>
<dbReference type="RefSeq" id="XP_067166193.1">
    <property type="nucleotide sequence ID" value="XM_067310092.1"/>
</dbReference>
<organism evidence="2 3">
    <name type="scientific">Apteryx mantelli</name>
    <name type="common">North Island brown kiwi</name>
    <dbReference type="NCBI Taxonomy" id="2696672"/>
    <lineage>
        <taxon>Eukaryota</taxon>
        <taxon>Metazoa</taxon>
        <taxon>Chordata</taxon>
        <taxon>Craniata</taxon>
        <taxon>Vertebrata</taxon>
        <taxon>Euteleostomi</taxon>
        <taxon>Archelosauria</taxon>
        <taxon>Archosauria</taxon>
        <taxon>Dinosauria</taxon>
        <taxon>Saurischia</taxon>
        <taxon>Theropoda</taxon>
        <taxon>Coelurosauria</taxon>
        <taxon>Aves</taxon>
        <taxon>Palaeognathae</taxon>
        <taxon>Apterygiformes</taxon>
        <taxon>Apterygidae</taxon>
        <taxon>Apteryx</taxon>
    </lineage>
</organism>
<proteinExistence type="predicted"/>
<protein>
    <submittedName>
        <fullName evidence="3">Uncharacterized protein</fullName>
    </submittedName>
</protein>
<evidence type="ECO:0000313" key="2">
    <source>
        <dbReference type="Proteomes" id="UP001652627"/>
    </source>
</evidence>
<accession>A0ABM4FML8</accession>
<evidence type="ECO:0000256" key="1">
    <source>
        <dbReference type="SAM" id="Coils"/>
    </source>
</evidence>
<sequence length="301" mass="34484">MTCNRELTVVHPATLSAREFVIYQYGISILQFLRLHIDAPEINLCVASSIPLSNATGNAFRNSFFYQKSKNKLFVLRDCLGSVGSFLLLLVHCFAHITATDFNEDSNPAFLRVFYQALKACLSEMFSLRLQMSAVLQGDKSSGINEMVLKAEPFSEEEINLISQLFEVKVKSLTEMETFEEENRNLVLHMKLEEPLSDKLSVKRKEYFLHALNSHEKNSFEHRTCLEESSCTCFSLSELEDKVDVLTEELVNIVEKEYHFLNSIGKDDLLFNHLESIGLERDHLVKEIEVLEEKIAQGNKF</sequence>
<gene>
    <name evidence="3" type="primary">LOC136994029</name>
</gene>
<keyword evidence="2" id="KW-1185">Reference proteome</keyword>
<dbReference type="PANTHER" id="PTHR47236:SF5">
    <property type="entry name" value="GENE, 32742-RELATED"/>
    <property type="match status" value="1"/>
</dbReference>
<dbReference type="Proteomes" id="UP001652627">
    <property type="component" value="Chromosome 23"/>
</dbReference>
<keyword evidence="1" id="KW-0175">Coiled coil</keyword>
<dbReference type="GeneID" id="136994029"/>